<gene>
    <name evidence="1" type="ORF">V5O48_011058</name>
</gene>
<sequence length="217" mass="24363">MPKVVCQPKSHTDTDLIQSWRKASVSDILLNVESLVDLHENLEELCLQLASPIQAMAEGKTDSALRMDKKMFNTVRKLREGGQEDADAALSDSDDVSVTAVAASASENRRLATLKRRLRSSHIKDFRDLMSSINALIASARRRALRAEKRYAALHEIGHLDTQRDYQTSLQEEVRRLIGIIKNHTCERGKHEATGWMGDTEDEEEVDVQEAVLTGRV</sequence>
<keyword evidence="2" id="KW-1185">Reference proteome</keyword>
<dbReference type="EMBL" id="JBAHYK010000856">
    <property type="protein sequence ID" value="KAL0570903.1"/>
    <property type="molecule type" value="Genomic_DNA"/>
</dbReference>
<name>A0ABR3F726_9AGAR</name>
<dbReference type="Proteomes" id="UP001465976">
    <property type="component" value="Unassembled WGS sequence"/>
</dbReference>
<protein>
    <submittedName>
        <fullName evidence="1">Uncharacterized protein</fullName>
    </submittedName>
</protein>
<organism evidence="1 2">
    <name type="scientific">Marasmius crinis-equi</name>
    <dbReference type="NCBI Taxonomy" id="585013"/>
    <lineage>
        <taxon>Eukaryota</taxon>
        <taxon>Fungi</taxon>
        <taxon>Dikarya</taxon>
        <taxon>Basidiomycota</taxon>
        <taxon>Agaricomycotina</taxon>
        <taxon>Agaricomycetes</taxon>
        <taxon>Agaricomycetidae</taxon>
        <taxon>Agaricales</taxon>
        <taxon>Marasmiineae</taxon>
        <taxon>Marasmiaceae</taxon>
        <taxon>Marasmius</taxon>
    </lineage>
</organism>
<proteinExistence type="predicted"/>
<evidence type="ECO:0000313" key="2">
    <source>
        <dbReference type="Proteomes" id="UP001465976"/>
    </source>
</evidence>
<accession>A0ABR3F726</accession>
<reference evidence="1 2" key="1">
    <citation type="submission" date="2024-02" db="EMBL/GenBank/DDBJ databases">
        <title>A draft genome for the cacao thread blight pathogen Marasmius crinis-equi.</title>
        <authorList>
            <person name="Cohen S.P."/>
            <person name="Baruah I.K."/>
            <person name="Amoako-Attah I."/>
            <person name="Bukari Y."/>
            <person name="Meinhardt L.W."/>
            <person name="Bailey B.A."/>
        </authorList>
    </citation>
    <scope>NUCLEOTIDE SEQUENCE [LARGE SCALE GENOMIC DNA]</scope>
    <source>
        <strain evidence="1 2">GH-76</strain>
    </source>
</reference>
<comment type="caution">
    <text evidence="1">The sequence shown here is derived from an EMBL/GenBank/DDBJ whole genome shotgun (WGS) entry which is preliminary data.</text>
</comment>
<evidence type="ECO:0000313" key="1">
    <source>
        <dbReference type="EMBL" id="KAL0570903.1"/>
    </source>
</evidence>